<feature type="domain" description="BMC" evidence="4">
    <location>
        <begin position="5"/>
        <end position="90"/>
    </location>
</feature>
<dbReference type="STRING" id="1552.A7L45_05655"/>
<dbReference type="RefSeq" id="WP_071611881.1">
    <property type="nucleotide sequence ID" value="NZ_CP015756.1"/>
</dbReference>
<dbReference type="Proteomes" id="UP000182569">
    <property type="component" value="Chromosome"/>
</dbReference>
<evidence type="ECO:0000313" key="6">
    <source>
        <dbReference type="Proteomes" id="UP000182569"/>
    </source>
</evidence>
<dbReference type="GO" id="GO:0031469">
    <property type="term" value="C:bacterial microcompartment"/>
    <property type="evidence" value="ECO:0007669"/>
    <property type="project" value="UniProtKB-SubCell"/>
</dbReference>
<dbReference type="Pfam" id="PF00936">
    <property type="entry name" value="BMC"/>
    <property type="match status" value="1"/>
</dbReference>
<dbReference type="InterPro" id="IPR000249">
    <property type="entry name" value="BMC_dom"/>
</dbReference>
<dbReference type="EMBL" id="CP015756">
    <property type="protein sequence ID" value="APC39588.1"/>
    <property type="molecule type" value="Genomic_DNA"/>
</dbReference>
<dbReference type="PROSITE" id="PS51930">
    <property type="entry name" value="BMC_2"/>
    <property type="match status" value="1"/>
</dbReference>
<gene>
    <name evidence="5" type="ORF">A7L45_05655</name>
</gene>
<dbReference type="PANTHER" id="PTHR33941">
    <property type="entry name" value="PROPANEDIOL UTILIZATION PROTEIN PDUA"/>
    <property type="match status" value="1"/>
</dbReference>
<dbReference type="PANTHER" id="PTHR33941:SF11">
    <property type="entry name" value="BACTERIAL MICROCOMPARTMENT SHELL PROTEIN PDUJ"/>
    <property type="match status" value="1"/>
</dbReference>
<dbReference type="CDD" id="cd07045">
    <property type="entry name" value="BMC_CcmK_like"/>
    <property type="match status" value="1"/>
</dbReference>
<evidence type="ECO:0000256" key="2">
    <source>
        <dbReference type="ARBA" id="ARBA00024446"/>
    </source>
</evidence>
<protein>
    <recommendedName>
        <fullName evidence="4">BMC domain-containing protein</fullName>
    </recommendedName>
</protein>
<keyword evidence="6" id="KW-1185">Reference proteome</keyword>
<dbReference type="InterPro" id="IPR050575">
    <property type="entry name" value="BMC_shell"/>
</dbReference>
<reference evidence="6" key="1">
    <citation type="journal article" date="2016" name="Front. Microbiol.">
        <title>Complete Genome Sequence of Clostridium estertheticum DSM 8809, a Microbe Identified in Spoiled Vacuum Packed Beef.</title>
        <authorList>
            <person name="Yu Z."/>
            <person name="Gunn L."/>
            <person name="Brennan E."/>
            <person name="Reid R."/>
            <person name="Wall P.G."/>
            <person name="Gaora O.P."/>
            <person name="Hurley D."/>
            <person name="Bolton D."/>
            <person name="Fanning S."/>
        </authorList>
    </citation>
    <scope>NUCLEOTIDE SEQUENCE [LARGE SCALE GENOMIC DNA]</scope>
    <source>
        <strain evidence="6">DSM 8809</strain>
    </source>
</reference>
<dbReference type="InterPro" id="IPR044872">
    <property type="entry name" value="CcmK/CsoS1_BMC"/>
</dbReference>
<comment type="similarity">
    <text evidence="3">Belongs to the bacterial microcompartments protein family.</text>
</comment>
<dbReference type="AlphaFoldDB" id="A0A1J0GE05"/>
<evidence type="ECO:0000259" key="4">
    <source>
        <dbReference type="PROSITE" id="PS51930"/>
    </source>
</evidence>
<proteinExistence type="inferred from homology"/>
<comment type="subcellular location">
    <subcellularLocation>
        <location evidence="1">Bacterial microcompartment</location>
    </subcellularLocation>
</comment>
<dbReference type="SUPFAM" id="SSF143414">
    <property type="entry name" value="CcmK-like"/>
    <property type="match status" value="1"/>
</dbReference>
<organism evidence="5 6">
    <name type="scientific">Clostridium estertheticum subsp. estertheticum</name>
    <dbReference type="NCBI Taxonomy" id="1552"/>
    <lineage>
        <taxon>Bacteria</taxon>
        <taxon>Bacillati</taxon>
        <taxon>Bacillota</taxon>
        <taxon>Clostridia</taxon>
        <taxon>Eubacteriales</taxon>
        <taxon>Clostridiaceae</taxon>
        <taxon>Clostridium</taxon>
    </lineage>
</organism>
<dbReference type="InterPro" id="IPR037233">
    <property type="entry name" value="CcmK-like_sf"/>
</dbReference>
<evidence type="ECO:0000256" key="3">
    <source>
        <dbReference type="PROSITE-ProRule" id="PRU01278"/>
    </source>
</evidence>
<sequence>MSRVALGLIETVGLAAAIEAADTCMKSANVELIGYELTKGYGMVTVKIKGNVSAVKAAIESAKVSASAVNTVYATLVIPRPVDKLDLIIESSNTIGLENKFVGKKETIEIPEEIINEKEVKIVEKQALVEESVVVVNSIIVDGAVQETTTEGICNLCYDPKCSRKKGMTRKACMHYKDSEGDKK</sequence>
<evidence type="ECO:0000313" key="5">
    <source>
        <dbReference type="EMBL" id="APC39588.1"/>
    </source>
</evidence>
<dbReference type="Gene3D" id="3.30.70.1710">
    <property type="match status" value="1"/>
</dbReference>
<dbReference type="OrthoDB" id="9812608at2"/>
<evidence type="ECO:0000256" key="1">
    <source>
        <dbReference type="ARBA" id="ARBA00024322"/>
    </source>
</evidence>
<dbReference type="SMART" id="SM00877">
    <property type="entry name" value="BMC"/>
    <property type="match status" value="1"/>
</dbReference>
<dbReference type="KEGG" id="ceu:A7L45_05655"/>
<accession>A0A1J0GE05</accession>
<name>A0A1J0GE05_9CLOT</name>
<keyword evidence="2" id="KW-1283">Bacterial microcompartment</keyword>